<proteinExistence type="predicted"/>
<protein>
    <submittedName>
        <fullName evidence="2">Uncharacterized protein</fullName>
    </submittedName>
</protein>
<sequence length="141" mass="15271">MVSRALPGSPLLIMGVCGSGTSLCRGSRVPESSYNPVYSPAYSYHLSPPTRSSPRSARMNTRVQKHTVKGPSGRSDRDAPAWQMSRSTINTSSVPRRAGSIWHLSAVVLGDFLPLELSSNSPICSHSQWTPREAASAFQRT</sequence>
<accession>A0A4Q9PNG9</accession>
<feature type="compositionally biased region" description="Polar residues" evidence="1">
    <location>
        <begin position="84"/>
        <end position="94"/>
    </location>
</feature>
<evidence type="ECO:0000256" key="1">
    <source>
        <dbReference type="SAM" id="MobiDB-lite"/>
    </source>
</evidence>
<reference evidence="2 3" key="1">
    <citation type="submission" date="2019-01" db="EMBL/GenBank/DDBJ databases">
        <title>Draft genome sequences of three monokaryotic isolates of the white-rot basidiomycete fungus Dichomitus squalens.</title>
        <authorList>
            <consortium name="DOE Joint Genome Institute"/>
            <person name="Lopez S.C."/>
            <person name="Andreopoulos B."/>
            <person name="Pangilinan J."/>
            <person name="Lipzen A."/>
            <person name="Riley R."/>
            <person name="Ahrendt S."/>
            <person name="Ng V."/>
            <person name="Barry K."/>
            <person name="Daum C."/>
            <person name="Grigoriev I.V."/>
            <person name="Hilden K.S."/>
            <person name="Makela M.R."/>
            <person name="de Vries R.P."/>
        </authorList>
    </citation>
    <scope>NUCLEOTIDE SEQUENCE [LARGE SCALE GENOMIC DNA]</scope>
    <source>
        <strain evidence="2 3">CBS 464.89</strain>
    </source>
</reference>
<dbReference type="AlphaFoldDB" id="A0A4Q9PNG9"/>
<dbReference type="EMBL" id="ML145162">
    <property type="protein sequence ID" value="TBU55821.1"/>
    <property type="molecule type" value="Genomic_DNA"/>
</dbReference>
<organism evidence="2 3">
    <name type="scientific">Dichomitus squalens</name>
    <dbReference type="NCBI Taxonomy" id="114155"/>
    <lineage>
        <taxon>Eukaryota</taxon>
        <taxon>Fungi</taxon>
        <taxon>Dikarya</taxon>
        <taxon>Basidiomycota</taxon>
        <taxon>Agaricomycotina</taxon>
        <taxon>Agaricomycetes</taxon>
        <taxon>Polyporales</taxon>
        <taxon>Polyporaceae</taxon>
        <taxon>Dichomitus</taxon>
    </lineage>
</organism>
<keyword evidence="3" id="KW-1185">Reference proteome</keyword>
<evidence type="ECO:0000313" key="2">
    <source>
        <dbReference type="EMBL" id="TBU55821.1"/>
    </source>
</evidence>
<feature type="region of interest" description="Disordered" evidence="1">
    <location>
        <begin position="45"/>
        <end position="94"/>
    </location>
</feature>
<gene>
    <name evidence="2" type="ORF">BD310DRAFT_654218</name>
</gene>
<evidence type="ECO:0000313" key="3">
    <source>
        <dbReference type="Proteomes" id="UP000292082"/>
    </source>
</evidence>
<feature type="compositionally biased region" description="Low complexity" evidence="1">
    <location>
        <begin position="47"/>
        <end position="58"/>
    </location>
</feature>
<name>A0A4Q9PNG9_9APHY</name>
<dbReference type="Proteomes" id="UP000292082">
    <property type="component" value="Unassembled WGS sequence"/>
</dbReference>